<proteinExistence type="predicted"/>
<evidence type="ECO:0000313" key="4">
    <source>
        <dbReference type="Proteomes" id="UP000267208"/>
    </source>
</evidence>
<feature type="domain" description="S-layer protein C-terminal" evidence="2">
    <location>
        <begin position="51"/>
        <end position="93"/>
    </location>
</feature>
<dbReference type="KEGG" id="lzh:D1B17_06160"/>
<evidence type="ECO:0000256" key="1">
    <source>
        <dbReference type="SAM" id="SignalP"/>
    </source>
</evidence>
<evidence type="ECO:0000313" key="3">
    <source>
        <dbReference type="EMBL" id="AYE38236.1"/>
    </source>
</evidence>
<organism evidence="3 4">
    <name type="scientific">Companilactobacillus zhachilii</name>
    <dbReference type="NCBI Taxonomy" id="2304606"/>
    <lineage>
        <taxon>Bacteria</taxon>
        <taxon>Bacillati</taxon>
        <taxon>Bacillota</taxon>
        <taxon>Bacilli</taxon>
        <taxon>Lactobacillales</taxon>
        <taxon>Lactobacillaceae</taxon>
        <taxon>Companilactobacillus</taxon>
    </lineage>
</organism>
<keyword evidence="1" id="KW-0732">Signal</keyword>
<dbReference type="EMBL" id="CP031933">
    <property type="protein sequence ID" value="AYE38236.1"/>
    <property type="molecule type" value="Genomic_DNA"/>
</dbReference>
<evidence type="ECO:0000259" key="2">
    <source>
        <dbReference type="Pfam" id="PF03217"/>
    </source>
</evidence>
<dbReference type="Pfam" id="PF03217">
    <property type="entry name" value="SlpA"/>
    <property type="match status" value="2"/>
</dbReference>
<keyword evidence="4" id="KW-1185">Reference proteome</keyword>
<feature type="signal peptide" evidence="1">
    <location>
        <begin position="1"/>
        <end position="32"/>
    </location>
</feature>
<accession>A0A386PQR3</accession>
<dbReference type="OrthoDB" id="2328615at2"/>
<dbReference type="AlphaFoldDB" id="A0A386PQR3"/>
<dbReference type="Proteomes" id="UP000267208">
    <property type="component" value="Chromosome"/>
</dbReference>
<feature type="chain" id="PRO_5017437838" description="S-layer protein C-terminal domain-containing protein" evidence="1">
    <location>
        <begin position="33"/>
        <end position="349"/>
    </location>
</feature>
<protein>
    <recommendedName>
        <fullName evidence="2">S-layer protein C-terminal domain-containing protein</fullName>
    </recommendedName>
</protein>
<dbReference type="RefSeq" id="WP_120142476.1">
    <property type="nucleotide sequence ID" value="NZ_CP031933.2"/>
</dbReference>
<name>A0A386PQR3_9LACO</name>
<sequence>MNQIKKGFLTAGIASAALISTSILLHQTPVDAASAMANSGYGHVELWHNVTGNKTRDDNTLSSGSSWGIGNRINGSDGQQYYQVGNNEYANVNQMDTTTENSKQQLIGVVKTGSGNGNYIALYTNPSNGARVVNNRGLAKYTEWYTDQRVIINGQVYYRVATNEWVKGSDSHLISEKTRGNKTFLSSSNSNNIDTSDVEKPYLDIPYSKTVLGDTTTLLLKSNNEYIYNESDTYSALPHVNFQKGTYTVSPNGLLQFNMTSSFFGDWGSPEAMLNIAPGHAYFSGQGSDYRISGTNLAQRFTYKIVKNGAEIKELNGEITSLTPNKGLDVKDPEQIGPVLYAQYEARTR</sequence>
<dbReference type="InterPro" id="IPR024968">
    <property type="entry name" value="SlpA_C_lactobacillus"/>
</dbReference>
<feature type="domain" description="S-layer protein C-terminal" evidence="2">
    <location>
        <begin position="127"/>
        <end position="167"/>
    </location>
</feature>
<gene>
    <name evidence="3" type="ORF">D1B17_06160</name>
</gene>
<reference evidence="4" key="1">
    <citation type="submission" date="2018-08" db="EMBL/GenBank/DDBJ databases">
        <title>Genome of Lactobacillus sp. HBUAS52074.</title>
        <authorList>
            <person name="Guo Z."/>
            <person name="Zhang Z.D."/>
        </authorList>
    </citation>
    <scope>NUCLEOTIDE SEQUENCE [LARGE SCALE GENOMIC DNA]</scope>
    <source>
        <strain evidence="4">HBUAS52074</strain>
    </source>
</reference>